<dbReference type="EMBL" id="CP063164">
    <property type="protein sequence ID" value="QOR62208.1"/>
    <property type="molecule type" value="Genomic_DNA"/>
</dbReference>
<evidence type="ECO:0000256" key="3">
    <source>
        <dbReference type="ARBA" id="ARBA00022679"/>
    </source>
</evidence>
<dbReference type="GO" id="GO:0016757">
    <property type="term" value="F:glycosyltransferase activity"/>
    <property type="evidence" value="ECO:0007669"/>
    <property type="project" value="UniProtKB-KW"/>
</dbReference>
<keyword evidence="3 9" id="KW-0808">Transferase</keyword>
<comment type="subcellular location">
    <subcellularLocation>
        <location evidence="1">Membrane</location>
        <topology evidence="1">Multi-pass membrane protein</topology>
    </subcellularLocation>
</comment>
<evidence type="ECO:0000256" key="5">
    <source>
        <dbReference type="ARBA" id="ARBA00022989"/>
    </source>
</evidence>
<evidence type="ECO:0000256" key="7">
    <source>
        <dbReference type="SAM" id="Phobius"/>
    </source>
</evidence>
<protein>
    <submittedName>
        <fullName evidence="9">Glycosyltransferase family 2 protein</fullName>
    </submittedName>
</protein>
<dbReference type="Gene3D" id="3.90.550.10">
    <property type="entry name" value="Spore Coat Polysaccharide Biosynthesis Protein SpsA, Chain A"/>
    <property type="match status" value="1"/>
</dbReference>
<keyword evidence="10" id="KW-1185">Reference proteome</keyword>
<dbReference type="InterPro" id="IPR050256">
    <property type="entry name" value="Glycosyltransferase_2"/>
</dbReference>
<evidence type="ECO:0000259" key="8">
    <source>
        <dbReference type="Pfam" id="PF00535"/>
    </source>
</evidence>
<evidence type="ECO:0000313" key="9">
    <source>
        <dbReference type="EMBL" id="QOR62208.1"/>
    </source>
</evidence>
<proteinExistence type="predicted"/>
<reference evidence="9 10" key="1">
    <citation type="submission" date="2020-10" db="EMBL/GenBank/DDBJ databases">
        <title>The genome of sulfurovum sp.</title>
        <authorList>
            <person name="Xie S."/>
            <person name="Shao Z."/>
            <person name="Jiang L."/>
        </authorList>
    </citation>
    <scope>NUCLEOTIDE SEQUENCE [LARGE SCALE GENOMIC DNA]</scope>
    <source>
        <strain evidence="9 10">ST-419</strain>
    </source>
</reference>
<keyword evidence="2" id="KW-0328">Glycosyltransferase</keyword>
<dbReference type="InterPro" id="IPR001173">
    <property type="entry name" value="Glyco_trans_2-like"/>
</dbReference>
<feature type="transmembrane region" description="Helical" evidence="7">
    <location>
        <begin position="236"/>
        <end position="258"/>
    </location>
</feature>
<keyword evidence="5 7" id="KW-1133">Transmembrane helix</keyword>
<organism evidence="9 10">
    <name type="scientific">Sulfurovum indicum</name>
    <dbReference type="NCBI Taxonomy" id="2779528"/>
    <lineage>
        <taxon>Bacteria</taxon>
        <taxon>Pseudomonadati</taxon>
        <taxon>Campylobacterota</taxon>
        <taxon>Epsilonproteobacteria</taxon>
        <taxon>Campylobacterales</taxon>
        <taxon>Sulfurovaceae</taxon>
        <taxon>Sulfurovum</taxon>
    </lineage>
</organism>
<evidence type="ECO:0000256" key="1">
    <source>
        <dbReference type="ARBA" id="ARBA00004141"/>
    </source>
</evidence>
<evidence type="ECO:0000256" key="2">
    <source>
        <dbReference type="ARBA" id="ARBA00022676"/>
    </source>
</evidence>
<dbReference type="Proteomes" id="UP000595074">
    <property type="component" value="Chromosome"/>
</dbReference>
<keyword evidence="4 7" id="KW-0812">Transmembrane</keyword>
<dbReference type="CDD" id="cd04187">
    <property type="entry name" value="DPM1_like_bac"/>
    <property type="match status" value="1"/>
</dbReference>
<dbReference type="AlphaFoldDB" id="A0A7M1S4C3"/>
<evidence type="ECO:0000313" key="10">
    <source>
        <dbReference type="Proteomes" id="UP000595074"/>
    </source>
</evidence>
<dbReference type="PANTHER" id="PTHR48090">
    <property type="entry name" value="UNDECAPRENYL-PHOSPHATE 4-DEOXY-4-FORMAMIDO-L-ARABINOSE TRANSFERASE-RELATED"/>
    <property type="match status" value="1"/>
</dbReference>
<dbReference type="KEGG" id="sinu:IMZ28_01650"/>
<gene>
    <name evidence="9" type="ORF">IMZ28_01650</name>
</gene>
<evidence type="ECO:0000256" key="6">
    <source>
        <dbReference type="ARBA" id="ARBA00023136"/>
    </source>
</evidence>
<keyword evidence="6 7" id="KW-0472">Membrane</keyword>
<sequence length="317" mass="36433">MHRSTPFISVITPIYGCASTLDQLYERLVHTLTQIDANFEIIMVNDASPDNAWEIIKKLAQCDLRVKGVNFSRNFGQHRAITAGLDYAQGDWIIVMDCDLQDQPEEILKLYRKAQEGYDIVVGKRIERKDNFFKKLSSHFFYKLYNYLTDAQIDKSIGNFGIYSKQVIKNVKLFREQNRSFGLFVLWTGFTRIEIEIKHAPRQEGTSSYTLSKLINLAIDSIVAHSNKPLKLSVQFGFILSFLSLLYSIWLVISYIFWSTPIIGWTSLIVSLYFLAGLIIGSIGMLGLYIGKIFDEVKQRPLYIIQETTFTKSTNET</sequence>
<dbReference type="Pfam" id="PF00535">
    <property type="entry name" value="Glycos_transf_2"/>
    <property type="match status" value="1"/>
</dbReference>
<name>A0A7M1S4C3_9BACT</name>
<dbReference type="SUPFAM" id="SSF53448">
    <property type="entry name" value="Nucleotide-diphospho-sugar transferases"/>
    <property type="match status" value="1"/>
</dbReference>
<accession>A0A7M1S4C3</accession>
<evidence type="ECO:0000256" key="4">
    <source>
        <dbReference type="ARBA" id="ARBA00022692"/>
    </source>
</evidence>
<dbReference type="RefSeq" id="WP_197548909.1">
    <property type="nucleotide sequence ID" value="NZ_CP063164.1"/>
</dbReference>
<dbReference type="GO" id="GO:0005886">
    <property type="term" value="C:plasma membrane"/>
    <property type="evidence" value="ECO:0007669"/>
    <property type="project" value="TreeGrafter"/>
</dbReference>
<feature type="domain" description="Glycosyltransferase 2-like" evidence="8">
    <location>
        <begin position="9"/>
        <end position="158"/>
    </location>
</feature>
<feature type="transmembrane region" description="Helical" evidence="7">
    <location>
        <begin position="270"/>
        <end position="290"/>
    </location>
</feature>
<dbReference type="InterPro" id="IPR029044">
    <property type="entry name" value="Nucleotide-diphossugar_trans"/>
</dbReference>
<dbReference type="PANTHER" id="PTHR48090:SF1">
    <property type="entry name" value="PROPHAGE BACTOPRENOL GLUCOSYL TRANSFERASE HOMOLOG"/>
    <property type="match status" value="1"/>
</dbReference>